<evidence type="ECO:0000256" key="1">
    <source>
        <dbReference type="ARBA" id="ARBA00006397"/>
    </source>
</evidence>
<evidence type="ECO:0000313" key="4">
    <source>
        <dbReference type="EMBL" id="KAF8793862.1"/>
    </source>
</evidence>
<evidence type="ECO:0000259" key="3">
    <source>
        <dbReference type="PROSITE" id="PS50250"/>
    </source>
</evidence>
<evidence type="ECO:0000256" key="2">
    <source>
        <dbReference type="ARBA" id="ARBA00022942"/>
    </source>
</evidence>
<reference evidence="4" key="2">
    <citation type="submission" date="2020-06" db="EMBL/GenBank/DDBJ databases">
        <authorList>
            <person name="Sheffer M."/>
        </authorList>
    </citation>
    <scope>NUCLEOTIDE SEQUENCE</scope>
</reference>
<gene>
    <name evidence="4" type="ORF">HNY73_001896</name>
</gene>
<proteinExistence type="inferred from homology"/>
<dbReference type="InterPro" id="IPR040134">
    <property type="entry name" value="PSMD12/CSN4"/>
</dbReference>
<dbReference type="SUPFAM" id="SSF46785">
    <property type="entry name" value="Winged helix' DNA-binding domain"/>
    <property type="match status" value="1"/>
</dbReference>
<organism evidence="4 5">
    <name type="scientific">Argiope bruennichi</name>
    <name type="common">Wasp spider</name>
    <name type="synonym">Aranea bruennichi</name>
    <dbReference type="NCBI Taxonomy" id="94029"/>
    <lineage>
        <taxon>Eukaryota</taxon>
        <taxon>Metazoa</taxon>
        <taxon>Ecdysozoa</taxon>
        <taxon>Arthropoda</taxon>
        <taxon>Chelicerata</taxon>
        <taxon>Arachnida</taxon>
        <taxon>Araneae</taxon>
        <taxon>Araneomorphae</taxon>
        <taxon>Entelegynae</taxon>
        <taxon>Araneoidea</taxon>
        <taxon>Araneidae</taxon>
        <taxon>Argiope</taxon>
    </lineage>
</organism>
<dbReference type="InterPro" id="IPR000717">
    <property type="entry name" value="PCI_dom"/>
</dbReference>
<comment type="similarity">
    <text evidence="1">Belongs to the proteasome subunit p55 family.</text>
</comment>
<dbReference type="GO" id="GO:0008541">
    <property type="term" value="C:proteasome regulatory particle, lid subcomplex"/>
    <property type="evidence" value="ECO:0007669"/>
    <property type="project" value="TreeGrafter"/>
</dbReference>
<dbReference type="EMBL" id="JABXBU010000002">
    <property type="protein sequence ID" value="KAF8793862.1"/>
    <property type="molecule type" value="Genomic_DNA"/>
</dbReference>
<dbReference type="GO" id="GO:0005634">
    <property type="term" value="C:nucleus"/>
    <property type="evidence" value="ECO:0007669"/>
    <property type="project" value="UniProtKB-ARBA"/>
</dbReference>
<dbReference type="InterPro" id="IPR040896">
    <property type="entry name" value="RPN5_C"/>
</dbReference>
<dbReference type="Proteomes" id="UP000807504">
    <property type="component" value="Unassembled WGS sequence"/>
</dbReference>
<keyword evidence="2 4" id="KW-0647">Proteasome</keyword>
<dbReference type="Pfam" id="PF22241">
    <property type="entry name" value="PSMD12-CSN4_N"/>
    <property type="match status" value="1"/>
</dbReference>
<name>A0A8T0FTA2_ARGBR</name>
<dbReference type="Gene3D" id="1.10.10.10">
    <property type="entry name" value="Winged helix-like DNA-binding domain superfamily/Winged helix DNA-binding domain"/>
    <property type="match status" value="1"/>
</dbReference>
<dbReference type="FunFam" id="1.10.10.10:FF:000070">
    <property type="entry name" value="26S proteasome non-ATPase regulatory subunit 12"/>
    <property type="match status" value="1"/>
</dbReference>
<reference evidence="4" key="1">
    <citation type="journal article" date="2020" name="bioRxiv">
        <title>Chromosome-level reference genome of the European wasp spider Argiope bruennichi: a resource for studies on range expansion and evolutionary adaptation.</title>
        <authorList>
            <person name="Sheffer M.M."/>
            <person name="Hoppe A."/>
            <person name="Krehenwinkel H."/>
            <person name="Uhl G."/>
            <person name="Kuss A.W."/>
            <person name="Jensen L."/>
            <person name="Jensen C."/>
            <person name="Gillespie R.G."/>
            <person name="Hoff K.J."/>
            <person name="Prost S."/>
        </authorList>
    </citation>
    <scope>NUCLEOTIDE SEQUENCE</scope>
</reference>
<keyword evidence="5" id="KW-1185">Reference proteome</keyword>
<dbReference type="AlphaFoldDB" id="A0A8T0FTA2"/>
<dbReference type="PANTHER" id="PTHR10855">
    <property type="entry name" value="26S PROTEASOME NON-ATPASE REGULATORY SUBUNIT 12/COP9 SIGNALOSOME COMPLEX SUBUNIT 4"/>
    <property type="match status" value="1"/>
</dbReference>
<comment type="caution">
    <text evidence="4">The sequence shown here is derived from an EMBL/GenBank/DDBJ whole genome shotgun (WGS) entry which is preliminary data.</text>
</comment>
<dbReference type="InterPro" id="IPR054559">
    <property type="entry name" value="PSMD12-CSN4-like_N"/>
</dbReference>
<dbReference type="PROSITE" id="PS50250">
    <property type="entry name" value="PCI"/>
    <property type="match status" value="1"/>
</dbReference>
<dbReference type="InterPro" id="IPR036390">
    <property type="entry name" value="WH_DNA-bd_sf"/>
</dbReference>
<evidence type="ECO:0000313" key="5">
    <source>
        <dbReference type="Proteomes" id="UP000807504"/>
    </source>
</evidence>
<dbReference type="SMART" id="SM00088">
    <property type="entry name" value="PINT"/>
    <property type="match status" value="1"/>
</dbReference>
<dbReference type="PANTHER" id="PTHR10855:SF1">
    <property type="entry name" value="26S PROTEASOME NON-ATPASE REGULATORY SUBUNIT 12"/>
    <property type="match status" value="1"/>
</dbReference>
<dbReference type="Pfam" id="PF01399">
    <property type="entry name" value="PCI"/>
    <property type="match status" value="1"/>
</dbReference>
<dbReference type="Pfam" id="PF18098">
    <property type="entry name" value="RPN5_C"/>
    <property type="match status" value="1"/>
</dbReference>
<accession>A0A8T0FTA2</accession>
<protein>
    <submittedName>
        <fullName evidence="4">26S proteasome non-ATPase regulatory subunit like protein</fullName>
    </submittedName>
</protein>
<feature type="domain" description="PCI" evidence="3">
    <location>
        <begin position="78"/>
        <end position="262"/>
    </location>
</feature>
<sequence length="302" mass="34806">MEKTVITEGFTDSGRILKMEVDYSATVDEKIPICQKLCQEGKLTEALEILMSLEKQTRTGADTHSCGRVLVAIVRLCFETKNYAALNEHIVLLTKRRSQIKQAVTKMIQECCTYVDQMPDKKTKLELIDTLRQVTAGKIYVEVERARLTHKLAKMKEDENKIDEASKILQELQWSDVTAAEVFGHDDIGKKCWQDLKNRVVEHNIRIMAKYYTRITLKRMAELLDLNEAETEEMLSNLVVNKTVWAKIDRLEGVVSFSQLKDPSEVLNDWSHNLNKLMQLLSKTTHLINKEEMVHKHMLTEA</sequence>
<dbReference type="GO" id="GO:0005737">
    <property type="term" value="C:cytoplasm"/>
    <property type="evidence" value="ECO:0007669"/>
    <property type="project" value="TreeGrafter"/>
</dbReference>
<dbReference type="InterPro" id="IPR036388">
    <property type="entry name" value="WH-like_DNA-bd_sf"/>
</dbReference>